<protein>
    <submittedName>
        <fullName evidence="2">Uncharacterized protein</fullName>
    </submittedName>
</protein>
<feature type="compositionally biased region" description="Basic and acidic residues" evidence="1">
    <location>
        <begin position="14"/>
        <end position="35"/>
    </location>
</feature>
<evidence type="ECO:0000256" key="1">
    <source>
        <dbReference type="SAM" id="MobiDB-lite"/>
    </source>
</evidence>
<dbReference type="Proteomes" id="UP000265520">
    <property type="component" value="Unassembled WGS sequence"/>
</dbReference>
<evidence type="ECO:0000313" key="3">
    <source>
        <dbReference type="Proteomes" id="UP000265520"/>
    </source>
</evidence>
<proteinExistence type="predicted"/>
<evidence type="ECO:0000313" key="2">
    <source>
        <dbReference type="EMBL" id="MCI54331.1"/>
    </source>
</evidence>
<sequence length="95" mass="10247">GADNSGEDEESGNEGDKEVATNTLHGERNEDIGGRPLLAHESKGREVFLTCEKSTNLSNSQMEILSVDNGFAGNKETVIRQGEKEKLLAVSTKEV</sequence>
<feature type="non-terminal residue" evidence="2">
    <location>
        <position position="1"/>
    </location>
</feature>
<reference evidence="2 3" key="1">
    <citation type="journal article" date="2018" name="Front. Plant Sci.">
        <title>Red Clover (Trifolium pratense) and Zigzag Clover (T. medium) - A Picture of Genomic Similarities and Differences.</title>
        <authorList>
            <person name="Dluhosova J."/>
            <person name="Istvanek J."/>
            <person name="Nedelnik J."/>
            <person name="Repkova J."/>
        </authorList>
    </citation>
    <scope>NUCLEOTIDE SEQUENCE [LARGE SCALE GENOMIC DNA]</scope>
    <source>
        <strain evidence="3">cv. 10/8</strain>
        <tissue evidence="2">Leaf</tissue>
    </source>
</reference>
<feature type="compositionally biased region" description="Acidic residues" evidence="1">
    <location>
        <begin position="1"/>
        <end position="13"/>
    </location>
</feature>
<keyword evidence="3" id="KW-1185">Reference proteome</keyword>
<comment type="caution">
    <text evidence="2">The sequence shown here is derived from an EMBL/GenBank/DDBJ whole genome shotgun (WGS) entry which is preliminary data.</text>
</comment>
<organism evidence="2 3">
    <name type="scientific">Trifolium medium</name>
    <dbReference type="NCBI Taxonomy" id="97028"/>
    <lineage>
        <taxon>Eukaryota</taxon>
        <taxon>Viridiplantae</taxon>
        <taxon>Streptophyta</taxon>
        <taxon>Embryophyta</taxon>
        <taxon>Tracheophyta</taxon>
        <taxon>Spermatophyta</taxon>
        <taxon>Magnoliopsida</taxon>
        <taxon>eudicotyledons</taxon>
        <taxon>Gunneridae</taxon>
        <taxon>Pentapetalae</taxon>
        <taxon>rosids</taxon>
        <taxon>fabids</taxon>
        <taxon>Fabales</taxon>
        <taxon>Fabaceae</taxon>
        <taxon>Papilionoideae</taxon>
        <taxon>50 kb inversion clade</taxon>
        <taxon>NPAAA clade</taxon>
        <taxon>Hologalegina</taxon>
        <taxon>IRL clade</taxon>
        <taxon>Trifolieae</taxon>
        <taxon>Trifolium</taxon>
    </lineage>
</organism>
<feature type="non-terminal residue" evidence="2">
    <location>
        <position position="95"/>
    </location>
</feature>
<dbReference type="EMBL" id="LXQA010477635">
    <property type="protein sequence ID" value="MCI54331.1"/>
    <property type="molecule type" value="Genomic_DNA"/>
</dbReference>
<name>A0A392SZN4_9FABA</name>
<feature type="region of interest" description="Disordered" evidence="1">
    <location>
        <begin position="1"/>
        <end position="35"/>
    </location>
</feature>
<accession>A0A392SZN4</accession>
<dbReference type="AlphaFoldDB" id="A0A392SZN4"/>